<dbReference type="Pfam" id="PF13505">
    <property type="entry name" value="OMP_b-brl"/>
    <property type="match status" value="1"/>
</dbReference>
<dbReference type="PANTHER" id="PTHR34001:SF3">
    <property type="entry name" value="BLL7405 PROTEIN"/>
    <property type="match status" value="1"/>
</dbReference>
<comment type="caution">
    <text evidence="8">The sequence shown here is derived from an EMBL/GenBank/DDBJ whole genome shotgun (WGS) entry which is preliminary data.</text>
</comment>
<evidence type="ECO:0000256" key="1">
    <source>
        <dbReference type="ARBA" id="ARBA00004442"/>
    </source>
</evidence>
<accession>A0ABV7LC64</accession>
<dbReference type="Gene3D" id="2.40.160.20">
    <property type="match status" value="1"/>
</dbReference>
<keyword evidence="2 6" id="KW-0732">Signal</keyword>
<dbReference type="PANTHER" id="PTHR34001">
    <property type="entry name" value="BLL7405 PROTEIN"/>
    <property type="match status" value="1"/>
</dbReference>
<comment type="subcellular location">
    <subcellularLocation>
        <location evidence="1">Cell outer membrane</location>
    </subcellularLocation>
</comment>
<evidence type="ECO:0000313" key="9">
    <source>
        <dbReference type="Proteomes" id="UP001595536"/>
    </source>
</evidence>
<dbReference type="RefSeq" id="WP_376831423.1">
    <property type="nucleotide sequence ID" value="NZ_JBHLWR010000006.1"/>
</dbReference>
<evidence type="ECO:0000256" key="6">
    <source>
        <dbReference type="SAM" id="SignalP"/>
    </source>
</evidence>
<organism evidence="8 9">
    <name type="scientific">Camelimonas abortus</name>
    <dbReference type="NCBI Taxonomy" id="1017184"/>
    <lineage>
        <taxon>Bacteria</taxon>
        <taxon>Pseudomonadati</taxon>
        <taxon>Pseudomonadota</taxon>
        <taxon>Alphaproteobacteria</taxon>
        <taxon>Hyphomicrobiales</taxon>
        <taxon>Chelatococcaceae</taxon>
        <taxon>Camelimonas</taxon>
    </lineage>
</organism>
<dbReference type="InterPro" id="IPR051692">
    <property type="entry name" value="OMP-like"/>
</dbReference>
<reference evidence="9" key="1">
    <citation type="journal article" date="2019" name="Int. J. Syst. Evol. Microbiol.">
        <title>The Global Catalogue of Microorganisms (GCM) 10K type strain sequencing project: providing services to taxonomists for standard genome sequencing and annotation.</title>
        <authorList>
            <consortium name="The Broad Institute Genomics Platform"/>
            <consortium name="The Broad Institute Genome Sequencing Center for Infectious Disease"/>
            <person name="Wu L."/>
            <person name="Ma J."/>
        </authorList>
    </citation>
    <scope>NUCLEOTIDE SEQUENCE [LARGE SCALE GENOMIC DNA]</scope>
    <source>
        <strain evidence="9">CCM 7941</strain>
    </source>
</reference>
<protein>
    <submittedName>
        <fullName evidence="8">Outer membrane protein</fullName>
    </submittedName>
</protein>
<gene>
    <name evidence="8" type="ORF">ACFOEX_02590</name>
</gene>
<dbReference type="Proteomes" id="UP001595536">
    <property type="component" value="Unassembled WGS sequence"/>
</dbReference>
<evidence type="ECO:0000256" key="3">
    <source>
        <dbReference type="ARBA" id="ARBA00023136"/>
    </source>
</evidence>
<evidence type="ECO:0000259" key="7">
    <source>
        <dbReference type="Pfam" id="PF13505"/>
    </source>
</evidence>
<name>A0ABV7LC64_9HYPH</name>
<evidence type="ECO:0000256" key="4">
    <source>
        <dbReference type="ARBA" id="ARBA00023237"/>
    </source>
</evidence>
<dbReference type="SUPFAM" id="SSF56925">
    <property type="entry name" value="OMPA-like"/>
    <property type="match status" value="1"/>
</dbReference>
<evidence type="ECO:0000256" key="2">
    <source>
        <dbReference type="ARBA" id="ARBA00022729"/>
    </source>
</evidence>
<proteinExistence type="inferred from homology"/>
<sequence length="283" mass="29703">MKKLFLSASAAAVMMASAAVAADLPSRKQAPAAPAPAPTFNWSGFYAGLNAGAAWTNRHGGQAAFAARPDFGDAPVQAAVDAVAREAKTGFTGGAQIGYTHQFGQFVLGGELDYNWTNSGRSAAFGAGLSVTEPFFGSEVRQTYGAAGAARSKLTSFGTLRARLGVLATPQFLLYATGGAAAGQIRNSAAFDAWADIDIDGVHVDRAEMSAAARKTRTRWGWTLGGGAEYAVTPNWSVKAEYLYVDLGDHNHVIATAANDGVDAAIRQKHRMHVVRAGLNYRF</sequence>
<comment type="similarity">
    <text evidence="5">Belongs to the Omp25/RopB family.</text>
</comment>
<dbReference type="EMBL" id="JBHRUV010000014">
    <property type="protein sequence ID" value="MFC3265249.1"/>
    <property type="molecule type" value="Genomic_DNA"/>
</dbReference>
<dbReference type="InterPro" id="IPR027385">
    <property type="entry name" value="Beta-barrel_OMP"/>
</dbReference>
<keyword evidence="3" id="KW-0472">Membrane</keyword>
<feature type="signal peptide" evidence="6">
    <location>
        <begin position="1"/>
        <end position="21"/>
    </location>
</feature>
<keyword evidence="9" id="KW-1185">Reference proteome</keyword>
<evidence type="ECO:0000313" key="8">
    <source>
        <dbReference type="EMBL" id="MFC3265249.1"/>
    </source>
</evidence>
<dbReference type="InterPro" id="IPR011250">
    <property type="entry name" value="OMP/PagP_B-barrel"/>
</dbReference>
<evidence type="ECO:0000256" key="5">
    <source>
        <dbReference type="ARBA" id="ARBA00038306"/>
    </source>
</evidence>
<feature type="domain" description="Outer membrane protein beta-barrel" evidence="7">
    <location>
        <begin position="9"/>
        <end position="283"/>
    </location>
</feature>
<feature type="chain" id="PRO_5046555879" evidence="6">
    <location>
        <begin position="22"/>
        <end position="283"/>
    </location>
</feature>
<keyword evidence="4" id="KW-0998">Cell outer membrane</keyword>